<reference evidence="1 2" key="1">
    <citation type="submission" date="2024-01" db="EMBL/GenBank/DDBJ databases">
        <title>The genomes of 5 underutilized Papilionoideae crops provide insights into root nodulation and disease resistanc.</title>
        <authorList>
            <person name="Jiang F."/>
        </authorList>
    </citation>
    <scope>NUCLEOTIDE SEQUENCE [LARGE SCALE GENOMIC DNA]</scope>
    <source>
        <strain evidence="1">LVBAO_FW01</strain>
        <tissue evidence="1">Leaves</tissue>
    </source>
</reference>
<accession>A0AAN9M8B7</accession>
<name>A0AAN9M8B7_CANGL</name>
<dbReference type="AlphaFoldDB" id="A0AAN9M8B7"/>
<organism evidence="1 2">
    <name type="scientific">Canavalia gladiata</name>
    <name type="common">Sword bean</name>
    <name type="synonym">Dolichos gladiatus</name>
    <dbReference type="NCBI Taxonomy" id="3824"/>
    <lineage>
        <taxon>Eukaryota</taxon>
        <taxon>Viridiplantae</taxon>
        <taxon>Streptophyta</taxon>
        <taxon>Embryophyta</taxon>
        <taxon>Tracheophyta</taxon>
        <taxon>Spermatophyta</taxon>
        <taxon>Magnoliopsida</taxon>
        <taxon>eudicotyledons</taxon>
        <taxon>Gunneridae</taxon>
        <taxon>Pentapetalae</taxon>
        <taxon>rosids</taxon>
        <taxon>fabids</taxon>
        <taxon>Fabales</taxon>
        <taxon>Fabaceae</taxon>
        <taxon>Papilionoideae</taxon>
        <taxon>50 kb inversion clade</taxon>
        <taxon>NPAAA clade</taxon>
        <taxon>indigoferoid/millettioid clade</taxon>
        <taxon>Phaseoleae</taxon>
        <taxon>Canavalia</taxon>
    </lineage>
</organism>
<keyword evidence="2" id="KW-1185">Reference proteome</keyword>
<evidence type="ECO:0000313" key="1">
    <source>
        <dbReference type="EMBL" id="KAK7350110.1"/>
    </source>
</evidence>
<sequence>MNLHGLDSALAPQFDPFSIPFLSSPFSPGLQQDTLRLGYDKFREGLRCVVHPQICIRQSTHSQSAISNVVTLHSLHQHCSILYLIKNNFVHSRVLIHELLSSLTSFLHRMRSKCKRIIAMLTCLRKSDRVSAPIQCSEPPIPSSSPLKTTVLRVLRSFS</sequence>
<proteinExistence type="predicted"/>
<protein>
    <submittedName>
        <fullName evidence="1">Uncharacterized protein</fullName>
    </submittedName>
</protein>
<dbReference type="Proteomes" id="UP001367508">
    <property type="component" value="Unassembled WGS sequence"/>
</dbReference>
<gene>
    <name evidence="1" type="ORF">VNO77_08235</name>
</gene>
<dbReference type="EMBL" id="JAYMYQ010000002">
    <property type="protein sequence ID" value="KAK7350110.1"/>
    <property type="molecule type" value="Genomic_DNA"/>
</dbReference>
<evidence type="ECO:0000313" key="2">
    <source>
        <dbReference type="Proteomes" id="UP001367508"/>
    </source>
</evidence>
<comment type="caution">
    <text evidence="1">The sequence shown here is derived from an EMBL/GenBank/DDBJ whole genome shotgun (WGS) entry which is preliminary data.</text>
</comment>